<protein>
    <submittedName>
        <fullName evidence="3">Dihydrofolate reductase</fullName>
    </submittedName>
</protein>
<dbReference type="Proteomes" id="UP000550260">
    <property type="component" value="Unassembled WGS sequence"/>
</dbReference>
<dbReference type="OrthoDB" id="2313602at2"/>
<dbReference type="InterPro" id="IPR050765">
    <property type="entry name" value="Riboflavin_Biosynth_HTPR"/>
</dbReference>
<accession>A0A8E2B0T1</accession>
<feature type="domain" description="Bacterial bifunctional deaminase-reductase C-terminal" evidence="1">
    <location>
        <begin position="6"/>
        <end position="171"/>
    </location>
</feature>
<dbReference type="PANTHER" id="PTHR38011">
    <property type="entry name" value="DIHYDROFOLATE REDUCTASE FAMILY PROTEIN (AFU_ORTHOLOGUE AFUA_8G06820)"/>
    <property type="match status" value="1"/>
</dbReference>
<dbReference type="Gene3D" id="3.40.430.10">
    <property type="entry name" value="Dihydrofolate Reductase, subunit A"/>
    <property type="match status" value="1"/>
</dbReference>
<keyword evidence="4" id="KW-1185">Reference proteome</keyword>
<dbReference type="GO" id="GO:0008703">
    <property type="term" value="F:5-amino-6-(5-phosphoribosylamino)uracil reductase activity"/>
    <property type="evidence" value="ECO:0007669"/>
    <property type="project" value="InterPro"/>
</dbReference>
<evidence type="ECO:0000313" key="5">
    <source>
        <dbReference type="Proteomes" id="UP000550260"/>
    </source>
</evidence>
<gene>
    <name evidence="3" type="ORF">ATK30_7847</name>
    <name evidence="2" type="ORF">H5411_05720</name>
</gene>
<dbReference type="InterPro" id="IPR024072">
    <property type="entry name" value="DHFR-like_dom_sf"/>
</dbReference>
<dbReference type="PANTHER" id="PTHR38011:SF11">
    <property type="entry name" value="2,5-DIAMINO-6-RIBOSYLAMINO-4(3H)-PYRIMIDINONE 5'-PHOSPHATE REDUCTASE"/>
    <property type="match status" value="1"/>
</dbReference>
<sequence length="190" mass="20005">MAKSVLYMSMSLDGFIAGADDGPGNGLGNGGGALHEWLGGPRSELRHFAPPGVSGQVLAEAMATGAVVVGRKTFDYAGHWGGDHHGVPIFVPTRRTAPAAQSGWVHYVPDVSTAMREAKAAAGDRDVMVHGAALAQSLLREGLLDEVQIHLIPIVLGEGRRLFGADRVELELARALDAPGVTHLRYRVVS</sequence>
<evidence type="ECO:0000259" key="1">
    <source>
        <dbReference type="Pfam" id="PF01872"/>
    </source>
</evidence>
<name>A0A2N3WSR4_9PSEU</name>
<dbReference type="Proteomes" id="UP000233750">
    <property type="component" value="Unassembled WGS sequence"/>
</dbReference>
<dbReference type="EMBL" id="PJMY01000003">
    <property type="protein sequence ID" value="PKV96883.1"/>
    <property type="molecule type" value="Genomic_DNA"/>
</dbReference>
<dbReference type="GO" id="GO:0009231">
    <property type="term" value="P:riboflavin biosynthetic process"/>
    <property type="evidence" value="ECO:0007669"/>
    <property type="project" value="InterPro"/>
</dbReference>
<organism evidence="3 4">
    <name type="scientific">Amycolatopsis echigonensis</name>
    <dbReference type="NCBI Taxonomy" id="2576905"/>
    <lineage>
        <taxon>Bacteria</taxon>
        <taxon>Bacillati</taxon>
        <taxon>Actinomycetota</taxon>
        <taxon>Actinomycetes</taxon>
        <taxon>Pseudonocardiales</taxon>
        <taxon>Pseudonocardiaceae</taxon>
        <taxon>Amycolatopsis</taxon>
    </lineage>
</organism>
<dbReference type="SUPFAM" id="SSF53597">
    <property type="entry name" value="Dihydrofolate reductase-like"/>
    <property type="match status" value="1"/>
</dbReference>
<comment type="caution">
    <text evidence="3">The sequence shown here is derived from an EMBL/GenBank/DDBJ whole genome shotgun (WGS) entry which is preliminary data.</text>
</comment>
<evidence type="ECO:0000313" key="4">
    <source>
        <dbReference type="Proteomes" id="UP000233750"/>
    </source>
</evidence>
<accession>A0A2N3WSR4</accession>
<evidence type="ECO:0000313" key="3">
    <source>
        <dbReference type="EMBL" id="PKV96883.1"/>
    </source>
</evidence>
<dbReference type="AlphaFoldDB" id="A0A2N3WSR4"/>
<dbReference type="Pfam" id="PF01872">
    <property type="entry name" value="RibD_C"/>
    <property type="match status" value="1"/>
</dbReference>
<proteinExistence type="predicted"/>
<dbReference type="RefSeq" id="WP_101439680.1">
    <property type="nucleotide sequence ID" value="NZ_JACJHR010000005.1"/>
</dbReference>
<reference evidence="2 5" key="2">
    <citation type="submission" date="2020-08" db="EMBL/GenBank/DDBJ databases">
        <title>Amycolatopsis echigonensis JCM 21831.</title>
        <authorList>
            <person name="Tedsree N."/>
            <person name="Kuncharoen N."/>
            <person name="Likhitwitayawuid K."/>
            <person name="Tanasupawat S."/>
        </authorList>
    </citation>
    <scope>NUCLEOTIDE SEQUENCE [LARGE SCALE GENOMIC DNA]</scope>
    <source>
        <strain evidence="2 5">JCM 21831</strain>
    </source>
</reference>
<dbReference type="EMBL" id="JACJHR010000005">
    <property type="protein sequence ID" value="MBB2498632.1"/>
    <property type="molecule type" value="Genomic_DNA"/>
</dbReference>
<reference evidence="3 4" key="1">
    <citation type="submission" date="2017-12" db="EMBL/GenBank/DDBJ databases">
        <title>Sequencing the genomes of 1000 Actinobacteria strains.</title>
        <authorList>
            <person name="Klenk H.-P."/>
        </authorList>
    </citation>
    <scope>NUCLEOTIDE SEQUENCE [LARGE SCALE GENOMIC DNA]</scope>
    <source>
        <strain evidence="3 4">DSM 45165</strain>
    </source>
</reference>
<dbReference type="InterPro" id="IPR002734">
    <property type="entry name" value="RibDG_C"/>
</dbReference>
<evidence type="ECO:0000313" key="2">
    <source>
        <dbReference type="EMBL" id="MBB2498632.1"/>
    </source>
</evidence>